<dbReference type="AlphaFoldDB" id="A0A5J5D916"/>
<dbReference type="Proteomes" id="UP000327493">
    <property type="component" value="Chromosome 10"/>
</dbReference>
<proteinExistence type="predicted"/>
<protein>
    <submittedName>
        <fullName evidence="1">Uncharacterized protein</fullName>
    </submittedName>
</protein>
<gene>
    <name evidence="1" type="ORF">FQN60_010360</name>
</gene>
<keyword evidence="2" id="KW-1185">Reference proteome</keyword>
<accession>A0A5J5D916</accession>
<reference evidence="1 2" key="1">
    <citation type="submission" date="2019-08" db="EMBL/GenBank/DDBJ databases">
        <title>A chromosome-level genome assembly, high-density linkage maps, and genome scans reveal the genomic architecture of hybrid incompatibilities underlying speciation via character displacement in darters (Percidae: Etheostominae).</title>
        <authorList>
            <person name="Moran R.L."/>
            <person name="Catchen J.M."/>
            <person name="Fuller R.C."/>
        </authorList>
    </citation>
    <scope>NUCLEOTIDE SEQUENCE [LARGE SCALE GENOMIC DNA]</scope>
    <source>
        <strain evidence="1">EspeVRDwgs_2016</strain>
        <tissue evidence="1">Muscle</tissue>
    </source>
</reference>
<organism evidence="1 2">
    <name type="scientific">Etheostoma spectabile</name>
    <name type="common">orangethroat darter</name>
    <dbReference type="NCBI Taxonomy" id="54343"/>
    <lineage>
        <taxon>Eukaryota</taxon>
        <taxon>Metazoa</taxon>
        <taxon>Chordata</taxon>
        <taxon>Craniata</taxon>
        <taxon>Vertebrata</taxon>
        <taxon>Euteleostomi</taxon>
        <taxon>Actinopterygii</taxon>
        <taxon>Neopterygii</taxon>
        <taxon>Teleostei</taxon>
        <taxon>Neoteleostei</taxon>
        <taxon>Acanthomorphata</taxon>
        <taxon>Eupercaria</taxon>
        <taxon>Perciformes</taxon>
        <taxon>Percoidei</taxon>
        <taxon>Percidae</taxon>
        <taxon>Etheostomatinae</taxon>
        <taxon>Etheostoma</taxon>
    </lineage>
</organism>
<sequence length="182" mass="20541">MPPVERQSTLMSVQVCHRYSPQEQHSKSQQYSAVCIPSLCNYSQDSEGTSPQNETRKDRSQIKVPALPPLRTGLTISKWEMSSFEHTTGVTCLQARPNFMRCVSGPLCVCMDSSKSLSPIKIDDRPVDNPSLKVQHQEVAEDEQLSSCLPSKIQFERQRPRLELCILSLEESALTIVVLMQY</sequence>
<feature type="non-terminal residue" evidence="1">
    <location>
        <position position="182"/>
    </location>
</feature>
<comment type="caution">
    <text evidence="1">The sequence shown here is derived from an EMBL/GenBank/DDBJ whole genome shotgun (WGS) entry which is preliminary data.</text>
</comment>
<dbReference type="EMBL" id="VOFY01000010">
    <property type="protein sequence ID" value="KAA8589015.1"/>
    <property type="molecule type" value="Genomic_DNA"/>
</dbReference>
<evidence type="ECO:0000313" key="2">
    <source>
        <dbReference type="Proteomes" id="UP000327493"/>
    </source>
</evidence>
<evidence type="ECO:0000313" key="1">
    <source>
        <dbReference type="EMBL" id="KAA8589015.1"/>
    </source>
</evidence>
<name>A0A5J5D916_9PERO</name>